<proteinExistence type="predicted"/>
<keyword evidence="2" id="KW-1185">Reference proteome</keyword>
<name>A0ACC0BMH2_CATRO</name>
<evidence type="ECO:0000313" key="1">
    <source>
        <dbReference type="EMBL" id="KAI5673836.1"/>
    </source>
</evidence>
<dbReference type="EMBL" id="CM044703">
    <property type="protein sequence ID" value="KAI5673836.1"/>
    <property type="molecule type" value="Genomic_DNA"/>
</dbReference>
<comment type="caution">
    <text evidence="1">The sequence shown here is derived from an EMBL/GenBank/DDBJ whole genome shotgun (WGS) entry which is preliminary data.</text>
</comment>
<accession>A0ACC0BMH2</accession>
<reference evidence="2" key="1">
    <citation type="journal article" date="2023" name="Nat. Plants">
        <title>Single-cell RNA sequencing provides a high-resolution roadmap for understanding the multicellular compartmentation of specialized metabolism.</title>
        <authorList>
            <person name="Sun S."/>
            <person name="Shen X."/>
            <person name="Li Y."/>
            <person name="Li Y."/>
            <person name="Wang S."/>
            <person name="Li R."/>
            <person name="Zhang H."/>
            <person name="Shen G."/>
            <person name="Guo B."/>
            <person name="Wei J."/>
            <person name="Xu J."/>
            <person name="St-Pierre B."/>
            <person name="Chen S."/>
            <person name="Sun C."/>
        </authorList>
    </citation>
    <scope>NUCLEOTIDE SEQUENCE [LARGE SCALE GENOMIC DNA]</scope>
</reference>
<evidence type="ECO:0000313" key="2">
    <source>
        <dbReference type="Proteomes" id="UP001060085"/>
    </source>
</evidence>
<gene>
    <name evidence="1" type="ORF">M9H77_14200</name>
</gene>
<dbReference type="Proteomes" id="UP001060085">
    <property type="component" value="Linkage Group LG03"/>
</dbReference>
<organism evidence="1 2">
    <name type="scientific">Catharanthus roseus</name>
    <name type="common">Madagascar periwinkle</name>
    <name type="synonym">Vinca rosea</name>
    <dbReference type="NCBI Taxonomy" id="4058"/>
    <lineage>
        <taxon>Eukaryota</taxon>
        <taxon>Viridiplantae</taxon>
        <taxon>Streptophyta</taxon>
        <taxon>Embryophyta</taxon>
        <taxon>Tracheophyta</taxon>
        <taxon>Spermatophyta</taxon>
        <taxon>Magnoliopsida</taxon>
        <taxon>eudicotyledons</taxon>
        <taxon>Gunneridae</taxon>
        <taxon>Pentapetalae</taxon>
        <taxon>asterids</taxon>
        <taxon>lamiids</taxon>
        <taxon>Gentianales</taxon>
        <taxon>Apocynaceae</taxon>
        <taxon>Rauvolfioideae</taxon>
        <taxon>Vinceae</taxon>
        <taxon>Catharanthinae</taxon>
        <taxon>Catharanthus</taxon>
    </lineage>
</organism>
<protein>
    <submittedName>
        <fullName evidence="1">Uncharacterized protein</fullName>
    </submittedName>
</protein>
<sequence>MAEEERFEDNDFVDGNPSSSVTETEKKKSKKKKKKKKGVFSTIWNVIGRSREEDLEKRLQHISKEESAVLSRIRNRSKNWRRIATHFVLFSVLLEVIAVGYAIMITRTPDLNWKMRALRVLPMFLLPVLSFLTHSALCSLNKIFDKKDQKTLESLRAERQAKIDELKEKTNYYTTQQLIQRYDPDPAAKAAAATILASKLGADSGLKVYVGDDSKLISPKGKSSDVEIVPSCGLRNRKQSRTTSVCSTDSTELYPLAEEMPLDAPGVSQRQQRVVDHQNPTSSSPNDGGWLARLAALLVGEDPTQSYALICGNCHMHNGLARKEDFPFITYYCPHCNALNQPKKHGERVSELDSPRMSSSTSASDVYVTKNARVSTIESASGVISPVDASARTQEAEEPLSKAHCSALNQPKQHGERVSELDSLRMSSSTSGSDAYVTENARVSTIESASGIISPVDASARARQAKELLSEGMG</sequence>